<dbReference type="InterPro" id="IPR036388">
    <property type="entry name" value="WH-like_DNA-bd_sf"/>
</dbReference>
<evidence type="ECO:0000313" key="5">
    <source>
        <dbReference type="Proteomes" id="UP000199632"/>
    </source>
</evidence>
<dbReference type="InterPro" id="IPR000835">
    <property type="entry name" value="HTH_MarR-typ"/>
</dbReference>
<dbReference type="InterPro" id="IPR051917">
    <property type="entry name" value="Transposase-Integrase"/>
</dbReference>
<evidence type="ECO:0000259" key="2">
    <source>
        <dbReference type="Pfam" id="PF12802"/>
    </source>
</evidence>
<feature type="domain" description="Transposase IS30-like HTH" evidence="3">
    <location>
        <begin position="5"/>
        <end position="45"/>
    </location>
</feature>
<protein>
    <submittedName>
        <fullName evidence="4">MarR family protein</fullName>
    </submittedName>
</protein>
<evidence type="ECO:0000313" key="4">
    <source>
        <dbReference type="EMBL" id="SDZ48272.1"/>
    </source>
</evidence>
<feature type="domain" description="HTH marR-type" evidence="2">
    <location>
        <begin position="100"/>
        <end position="155"/>
    </location>
</feature>
<dbReference type="PANTHER" id="PTHR10948:SF23">
    <property type="entry name" value="TRANSPOSASE INSI FOR INSERTION SEQUENCE ELEMENT IS30A-RELATED"/>
    <property type="match status" value="1"/>
</dbReference>
<evidence type="ECO:0000256" key="1">
    <source>
        <dbReference type="SAM" id="MobiDB-lite"/>
    </source>
</evidence>
<sequence length="306" mass="32587">MPGGRLTHDERVAIAAGLAEGDGYAEIARGLGRPTSTVTREVARNGGPRGYAADRAHRATTRRARRQQPPLGADEPGPAGNAEQRRVFVEEFAAILAGAGIPRMVARVLSCLYTTDAGALTAGELVDRLRVSPASVSKAVAYLTAFDLLRRERIGRRERYVVDDDVWQRSWESSARAHLAWADAAARGAVVFGRESPAGVRLAELAGFFGRLGDDMSGGPSDAEVADVLTVTAALVHAGVALRPATLGNGLDWPATRVETALHDAVRRADLTGPVVIRRERGGGYRAIPRLTRTQRTALTALARSS</sequence>
<dbReference type="STRING" id="137265.SAMN05421684_5563"/>
<name>A0A1H3TDE1_9ACTN</name>
<keyword evidence="5" id="KW-1185">Reference proteome</keyword>
<dbReference type="EMBL" id="FNQB01000003">
    <property type="protein sequence ID" value="SDZ48272.1"/>
    <property type="molecule type" value="Genomic_DNA"/>
</dbReference>
<dbReference type="Pfam" id="PF13936">
    <property type="entry name" value="HTH_38"/>
    <property type="match status" value="1"/>
</dbReference>
<dbReference type="InterPro" id="IPR025246">
    <property type="entry name" value="IS30-like_HTH"/>
</dbReference>
<dbReference type="PANTHER" id="PTHR10948">
    <property type="entry name" value="TRANSPOSASE"/>
    <property type="match status" value="1"/>
</dbReference>
<dbReference type="SUPFAM" id="SSF46785">
    <property type="entry name" value="Winged helix' DNA-binding domain"/>
    <property type="match status" value="1"/>
</dbReference>
<organism evidence="4 5">
    <name type="scientific">Asanoa ishikariensis</name>
    <dbReference type="NCBI Taxonomy" id="137265"/>
    <lineage>
        <taxon>Bacteria</taxon>
        <taxon>Bacillati</taxon>
        <taxon>Actinomycetota</taxon>
        <taxon>Actinomycetes</taxon>
        <taxon>Micromonosporales</taxon>
        <taxon>Micromonosporaceae</taxon>
        <taxon>Asanoa</taxon>
    </lineage>
</organism>
<dbReference type="Pfam" id="PF12802">
    <property type="entry name" value="MarR_2"/>
    <property type="match status" value="1"/>
</dbReference>
<feature type="region of interest" description="Disordered" evidence="1">
    <location>
        <begin position="36"/>
        <end position="80"/>
    </location>
</feature>
<dbReference type="GO" id="GO:0004803">
    <property type="term" value="F:transposase activity"/>
    <property type="evidence" value="ECO:0007669"/>
    <property type="project" value="TreeGrafter"/>
</dbReference>
<gene>
    <name evidence="4" type="ORF">SAMN05421684_5563</name>
</gene>
<dbReference type="Gene3D" id="1.10.10.10">
    <property type="entry name" value="Winged helix-like DNA-binding domain superfamily/Winged helix DNA-binding domain"/>
    <property type="match status" value="1"/>
</dbReference>
<evidence type="ECO:0000259" key="3">
    <source>
        <dbReference type="Pfam" id="PF13936"/>
    </source>
</evidence>
<dbReference type="OrthoDB" id="4823987at2"/>
<dbReference type="InterPro" id="IPR036390">
    <property type="entry name" value="WH_DNA-bd_sf"/>
</dbReference>
<dbReference type="GO" id="GO:0032196">
    <property type="term" value="P:transposition"/>
    <property type="evidence" value="ECO:0007669"/>
    <property type="project" value="TreeGrafter"/>
</dbReference>
<reference evidence="5" key="1">
    <citation type="submission" date="2016-10" db="EMBL/GenBank/DDBJ databases">
        <authorList>
            <person name="Varghese N."/>
            <person name="Submissions S."/>
        </authorList>
    </citation>
    <scope>NUCLEOTIDE SEQUENCE [LARGE SCALE GENOMIC DNA]</scope>
    <source>
        <strain evidence="5">DSM 44718</strain>
    </source>
</reference>
<dbReference type="GO" id="GO:0003700">
    <property type="term" value="F:DNA-binding transcription factor activity"/>
    <property type="evidence" value="ECO:0007669"/>
    <property type="project" value="InterPro"/>
</dbReference>
<accession>A0A1H3TDE1</accession>
<dbReference type="AlphaFoldDB" id="A0A1H3TDE1"/>
<dbReference type="GO" id="GO:0005829">
    <property type="term" value="C:cytosol"/>
    <property type="evidence" value="ECO:0007669"/>
    <property type="project" value="TreeGrafter"/>
</dbReference>
<dbReference type="RefSeq" id="WP_090800683.1">
    <property type="nucleotide sequence ID" value="NZ_FNQB01000003.1"/>
</dbReference>
<dbReference type="Proteomes" id="UP000199632">
    <property type="component" value="Unassembled WGS sequence"/>
</dbReference>
<proteinExistence type="predicted"/>